<dbReference type="GO" id="GO:0051015">
    <property type="term" value="F:actin filament binding"/>
    <property type="evidence" value="ECO:0007669"/>
    <property type="project" value="InterPro"/>
</dbReference>
<evidence type="ECO:0000256" key="3">
    <source>
        <dbReference type="SAM" id="Coils"/>
    </source>
</evidence>
<evidence type="ECO:0000259" key="6">
    <source>
        <dbReference type="Pfam" id="PF21896"/>
    </source>
</evidence>
<feature type="domain" description="Talin R4" evidence="5">
    <location>
        <begin position="1"/>
        <end position="42"/>
    </location>
</feature>
<evidence type="ECO:0000259" key="5">
    <source>
        <dbReference type="Pfam" id="PF21692"/>
    </source>
</evidence>
<sequence length="322" mass="33075">MVAAAKASVPTIQDQASAMQLSQCAKNLGTALAELRTAAQKAQEACGPLEMDSALSVVQNLERDLQEVKAAARDGKLKPLPGETMEKCAQDLGNSTKAVSSAIAQLLGEVAQGNENYAGIAARDVAGGLRSLAQAARGVAALTSDPAVQAIVLDTASDVLDKASSLIEEAKKAAGRPGDPESQQRLAQLPPSTGTFQEAQSRLNEAAAGLNQAATELVQASRGTPQDLARASGRFGQDFSTFLEAGVEMAGQAPSQEDRAQVVSNLKGISMSSSKLLLAAKALSTDPAAPNLKSQLAAAARAVTDSINQLITMCTQQAPGQK</sequence>
<dbReference type="InterPro" id="IPR054082">
    <property type="entry name" value="Talin_IBS2B"/>
</dbReference>
<dbReference type="FunFam" id="1.20.1420.10:FF:000006">
    <property type="entry name" value="Talin 2"/>
    <property type="match status" value="1"/>
</dbReference>
<reference evidence="8" key="1">
    <citation type="journal article" date="2013" name="Science">
        <title>Comparative analysis of bat genomes provides insight into the evolution of flight and immunity.</title>
        <authorList>
            <person name="Zhang G."/>
            <person name="Cowled C."/>
            <person name="Shi Z."/>
            <person name="Huang Z."/>
            <person name="Bishop-Lilly K.A."/>
            <person name="Fang X."/>
            <person name="Wynne J.W."/>
            <person name="Xiong Z."/>
            <person name="Baker M.L."/>
            <person name="Zhao W."/>
            <person name="Tachedjian M."/>
            <person name="Zhu Y."/>
            <person name="Zhou P."/>
            <person name="Jiang X."/>
            <person name="Ng J."/>
            <person name="Yang L."/>
            <person name="Wu L."/>
            <person name="Xiao J."/>
            <person name="Feng Y."/>
            <person name="Chen Y."/>
            <person name="Sun X."/>
            <person name="Zhang Y."/>
            <person name="Marsh G.A."/>
            <person name="Crameri G."/>
            <person name="Broder C.C."/>
            <person name="Frey K.G."/>
            <person name="Wang L.F."/>
            <person name="Wang J."/>
        </authorList>
    </citation>
    <scope>NUCLEOTIDE SEQUENCE [LARGE SCALE GENOMIC DNA]</scope>
</reference>
<dbReference type="AlphaFoldDB" id="L5KBH6"/>
<dbReference type="GO" id="GO:0098609">
    <property type="term" value="P:cell-cell adhesion"/>
    <property type="evidence" value="ECO:0007669"/>
    <property type="project" value="TreeGrafter"/>
</dbReference>
<dbReference type="FunFam" id="1.20.1420.10:FF:000001">
    <property type="entry name" value="Talin 2"/>
    <property type="match status" value="1"/>
</dbReference>
<evidence type="ECO:0000313" key="7">
    <source>
        <dbReference type="EMBL" id="ELK09029.1"/>
    </source>
</evidence>
<feature type="domain" description="Talin IBS2B" evidence="6">
    <location>
        <begin position="200"/>
        <end position="316"/>
    </location>
</feature>
<dbReference type="InterPro" id="IPR049108">
    <property type="entry name" value="Talin_R4"/>
</dbReference>
<proteinExistence type="predicted"/>
<dbReference type="Proteomes" id="UP000010552">
    <property type="component" value="Unassembled WGS sequence"/>
</dbReference>
<feature type="coiled-coil region" evidence="3">
    <location>
        <begin position="25"/>
        <end position="78"/>
    </location>
</feature>
<dbReference type="GO" id="GO:0005737">
    <property type="term" value="C:cytoplasm"/>
    <property type="evidence" value="ECO:0007669"/>
    <property type="project" value="UniProtKB-SubCell"/>
</dbReference>
<gene>
    <name evidence="7" type="ORF">PAL_GLEAN10008236</name>
</gene>
<evidence type="ECO:0000256" key="2">
    <source>
        <dbReference type="ARBA" id="ARBA00022490"/>
    </source>
</evidence>
<dbReference type="SUPFAM" id="SSF47220">
    <property type="entry name" value="alpha-catenin/vinculin-like"/>
    <property type="match status" value="2"/>
</dbReference>
<dbReference type="InterPro" id="IPR036723">
    <property type="entry name" value="Alpha-catenin/vinculin-like_sf"/>
</dbReference>
<dbReference type="Pfam" id="PF21896">
    <property type="entry name" value="Talin_IBS2B"/>
    <property type="match status" value="2"/>
</dbReference>
<evidence type="ECO:0000313" key="8">
    <source>
        <dbReference type="Proteomes" id="UP000010552"/>
    </source>
</evidence>
<dbReference type="PANTHER" id="PTHR19981:SF7">
    <property type="entry name" value="TALIN-1"/>
    <property type="match status" value="1"/>
</dbReference>
<comment type="subcellular location">
    <subcellularLocation>
        <location evidence="1">Cytoplasm</location>
    </subcellularLocation>
</comment>
<organism evidence="7 8">
    <name type="scientific">Pteropus alecto</name>
    <name type="common">Black flying fox</name>
    <dbReference type="NCBI Taxonomy" id="9402"/>
    <lineage>
        <taxon>Eukaryota</taxon>
        <taxon>Metazoa</taxon>
        <taxon>Chordata</taxon>
        <taxon>Craniata</taxon>
        <taxon>Vertebrata</taxon>
        <taxon>Euteleostomi</taxon>
        <taxon>Mammalia</taxon>
        <taxon>Eutheria</taxon>
        <taxon>Laurasiatheria</taxon>
        <taxon>Chiroptera</taxon>
        <taxon>Yinpterochiroptera</taxon>
        <taxon>Pteropodoidea</taxon>
        <taxon>Pteropodidae</taxon>
        <taxon>Pteropodinae</taxon>
        <taxon>Pteropus</taxon>
    </lineage>
</organism>
<dbReference type="Gene3D" id="1.20.1420.10">
    <property type="entry name" value="Talin, central domain"/>
    <property type="match status" value="2"/>
</dbReference>
<keyword evidence="8" id="KW-1185">Reference proteome</keyword>
<feature type="compositionally biased region" description="Polar residues" evidence="4">
    <location>
        <begin position="181"/>
        <end position="196"/>
    </location>
</feature>
<dbReference type="EMBL" id="KB030846">
    <property type="protein sequence ID" value="ELK09029.1"/>
    <property type="molecule type" value="Genomic_DNA"/>
</dbReference>
<dbReference type="Gene3D" id="1.20.120.230">
    <property type="entry name" value="Alpha-catenin/vinculin-like"/>
    <property type="match status" value="1"/>
</dbReference>
<keyword evidence="3" id="KW-0175">Coiled coil</keyword>
<dbReference type="InParanoid" id="L5KBH6"/>
<feature type="region of interest" description="Disordered" evidence="4">
    <location>
        <begin position="172"/>
        <end position="196"/>
    </location>
</feature>
<feature type="domain" description="Talin IBS2B" evidence="6">
    <location>
        <begin position="46"/>
        <end position="188"/>
    </location>
</feature>
<accession>L5KBH6</accession>
<keyword evidence="2" id="KW-0963">Cytoplasm</keyword>
<protein>
    <submittedName>
        <fullName evidence="7">Talin-1</fullName>
    </submittedName>
</protein>
<dbReference type="GO" id="GO:0005886">
    <property type="term" value="C:plasma membrane"/>
    <property type="evidence" value="ECO:0007669"/>
    <property type="project" value="TreeGrafter"/>
</dbReference>
<evidence type="ECO:0000256" key="1">
    <source>
        <dbReference type="ARBA" id="ARBA00004496"/>
    </source>
</evidence>
<dbReference type="STRING" id="9402.L5KBH6"/>
<dbReference type="PANTHER" id="PTHR19981">
    <property type="entry name" value="TALIN"/>
    <property type="match status" value="1"/>
</dbReference>
<dbReference type="GO" id="GO:0005925">
    <property type="term" value="C:focal adhesion"/>
    <property type="evidence" value="ECO:0007669"/>
    <property type="project" value="TreeGrafter"/>
</dbReference>
<name>L5KBH6_PTEAL</name>
<dbReference type="GO" id="GO:0005178">
    <property type="term" value="F:integrin binding"/>
    <property type="evidence" value="ECO:0007669"/>
    <property type="project" value="TreeGrafter"/>
</dbReference>
<dbReference type="Pfam" id="PF21692">
    <property type="entry name" value="Talin_R4"/>
    <property type="match status" value="1"/>
</dbReference>
<evidence type="ECO:0000256" key="4">
    <source>
        <dbReference type="SAM" id="MobiDB-lite"/>
    </source>
</evidence>
<dbReference type="GO" id="GO:0030036">
    <property type="term" value="P:actin cytoskeleton organization"/>
    <property type="evidence" value="ECO:0007669"/>
    <property type="project" value="TreeGrafter"/>
</dbReference>